<name>A0A8S4QTV4_9NEOP</name>
<accession>A0A8S4QTV4</accession>
<dbReference type="Proteomes" id="UP000838756">
    <property type="component" value="Unassembled WGS sequence"/>
</dbReference>
<dbReference type="Pfam" id="PF12295">
    <property type="entry name" value="Symplekin_C"/>
    <property type="match status" value="1"/>
</dbReference>
<evidence type="ECO:0000313" key="2">
    <source>
        <dbReference type="EMBL" id="CAH2217638.1"/>
    </source>
</evidence>
<reference evidence="2" key="1">
    <citation type="submission" date="2022-03" db="EMBL/GenBank/DDBJ databases">
        <authorList>
            <person name="Lindestad O."/>
        </authorList>
    </citation>
    <scope>NUCLEOTIDE SEQUENCE</scope>
</reference>
<comment type="caution">
    <text evidence="2">The sequence shown here is derived from an EMBL/GenBank/DDBJ whole genome shotgun (WGS) entry which is preliminary data.</text>
</comment>
<dbReference type="AlphaFoldDB" id="A0A8S4QTV4"/>
<proteinExistence type="predicted"/>
<dbReference type="EMBL" id="CAKXAJ010018340">
    <property type="protein sequence ID" value="CAH2217638.1"/>
    <property type="molecule type" value="Genomic_DNA"/>
</dbReference>
<organism evidence="2 3">
    <name type="scientific">Pararge aegeria aegeria</name>
    <dbReference type="NCBI Taxonomy" id="348720"/>
    <lineage>
        <taxon>Eukaryota</taxon>
        <taxon>Metazoa</taxon>
        <taxon>Ecdysozoa</taxon>
        <taxon>Arthropoda</taxon>
        <taxon>Hexapoda</taxon>
        <taxon>Insecta</taxon>
        <taxon>Pterygota</taxon>
        <taxon>Neoptera</taxon>
        <taxon>Endopterygota</taxon>
        <taxon>Lepidoptera</taxon>
        <taxon>Glossata</taxon>
        <taxon>Ditrysia</taxon>
        <taxon>Papilionoidea</taxon>
        <taxon>Nymphalidae</taxon>
        <taxon>Satyrinae</taxon>
        <taxon>Satyrini</taxon>
        <taxon>Parargina</taxon>
        <taxon>Pararge</taxon>
    </lineage>
</organism>
<evidence type="ECO:0000259" key="1">
    <source>
        <dbReference type="Pfam" id="PF12295"/>
    </source>
</evidence>
<sequence length="64" mass="6952">VWNNKVAWEGWVKCCERLGSSAVPVLAELPLRALALLPPHLATLCPQAPSYTQNAMEPVPPGME</sequence>
<keyword evidence="3" id="KW-1185">Reference proteome</keyword>
<dbReference type="InterPro" id="IPR022075">
    <property type="entry name" value="Symplekin_C"/>
</dbReference>
<feature type="domain" description="Symplekin C-terminal" evidence="1">
    <location>
        <begin position="1"/>
        <end position="35"/>
    </location>
</feature>
<evidence type="ECO:0000313" key="3">
    <source>
        <dbReference type="Proteomes" id="UP000838756"/>
    </source>
</evidence>
<gene>
    <name evidence="2" type="primary">jg6760</name>
    <name evidence="2" type="ORF">PAEG_LOCUS5523</name>
</gene>
<feature type="non-terminal residue" evidence="2">
    <location>
        <position position="64"/>
    </location>
</feature>
<protein>
    <submittedName>
        <fullName evidence="2">Jg6760 protein</fullName>
    </submittedName>
</protein>